<dbReference type="HOGENOM" id="CLU_239199_0_0_1"/>
<evidence type="ECO:0000256" key="1">
    <source>
        <dbReference type="ARBA" id="ARBA00004123"/>
    </source>
</evidence>
<evidence type="ECO:0000259" key="6">
    <source>
        <dbReference type="Pfam" id="PF23354"/>
    </source>
</evidence>
<dbReference type="PANTHER" id="PTHR21286">
    <property type="entry name" value="NUCLEAR PORE COMPLEX PROTEIN NUP160"/>
    <property type="match status" value="1"/>
</dbReference>
<dbReference type="InterPro" id="IPR056535">
    <property type="entry name" value="TPR_NUP160_M"/>
</dbReference>
<keyword evidence="8" id="KW-1185">Reference proteome</keyword>
<feature type="region of interest" description="Disordered" evidence="4">
    <location>
        <begin position="38"/>
        <end position="63"/>
    </location>
</feature>
<dbReference type="OrthoDB" id="514940at2759"/>
<dbReference type="PANTHER" id="PTHR21286:SF0">
    <property type="entry name" value="NUCLEAR PORE COMPLEX PROTEIN NUP160"/>
    <property type="match status" value="1"/>
</dbReference>
<reference evidence="7 8" key="1">
    <citation type="journal article" date="2007" name="Proc. Natl. Acad. Sci. U.S.A.">
        <title>The tiny eukaryote Ostreococcus provides genomic insights into the paradox of plankton speciation.</title>
        <authorList>
            <person name="Palenik B."/>
            <person name="Grimwood J."/>
            <person name="Aerts A."/>
            <person name="Rouze P."/>
            <person name="Salamov A."/>
            <person name="Putnam N."/>
            <person name="Dupont C."/>
            <person name="Jorgensen R."/>
            <person name="Derelle E."/>
            <person name="Rombauts S."/>
            <person name="Zhou K."/>
            <person name="Otillar R."/>
            <person name="Merchant S.S."/>
            <person name="Podell S."/>
            <person name="Gaasterland T."/>
            <person name="Napoli C."/>
            <person name="Gendler K."/>
            <person name="Manuell A."/>
            <person name="Tai V."/>
            <person name="Vallon O."/>
            <person name="Piganeau G."/>
            <person name="Jancek S."/>
            <person name="Heijde M."/>
            <person name="Jabbari K."/>
            <person name="Bowler C."/>
            <person name="Lohr M."/>
            <person name="Robbens S."/>
            <person name="Werner G."/>
            <person name="Dubchak I."/>
            <person name="Pazour G.J."/>
            <person name="Ren Q."/>
            <person name="Paulsen I."/>
            <person name="Delwiche C."/>
            <person name="Schmutz J."/>
            <person name="Rokhsar D."/>
            <person name="Van de Peer Y."/>
            <person name="Moreau H."/>
            <person name="Grigoriev I.V."/>
        </authorList>
    </citation>
    <scope>NUCLEOTIDE SEQUENCE [LARGE SCALE GENOMIC DNA]</scope>
    <source>
        <strain evidence="7 8">CCE9901</strain>
    </source>
</reference>
<dbReference type="InterPro" id="IPR059141">
    <property type="entry name" value="Beta-prop_Nup120_160"/>
</dbReference>
<proteinExistence type="predicted"/>
<evidence type="ECO:0000259" key="5">
    <source>
        <dbReference type="Pfam" id="PF11715"/>
    </source>
</evidence>
<dbReference type="RefSeq" id="XP_001421392.1">
    <property type="nucleotide sequence ID" value="XM_001421355.1"/>
</dbReference>
<dbReference type="GO" id="GO:0017056">
    <property type="term" value="F:structural constituent of nuclear pore"/>
    <property type="evidence" value="ECO:0007669"/>
    <property type="project" value="TreeGrafter"/>
</dbReference>
<organism evidence="7 8">
    <name type="scientific">Ostreococcus lucimarinus (strain CCE9901)</name>
    <dbReference type="NCBI Taxonomy" id="436017"/>
    <lineage>
        <taxon>Eukaryota</taxon>
        <taxon>Viridiplantae</taxon>
        <taxon>Chlorophyta</taxon>
        <taxon>Mamiellophyceae</taxon>
        <taxon>Mamiellales</taxon>
        <taxon>Bathycoccaceae</taxon>
        <taxon>Ostreococcus</taxon>
    </lineage>
</organism>
<evidence type="ECO:0000313" key="7">
    <source>
        <dbReference type="EMBL" id="ABO99685.1"/>
    </source>
</evidence>
<accession>A4S748</accession>
<feature type="domain" description="NUP160 middle TPR" evidence="6">
    <location>
        <begin position="975"/>
        <end position="1170"/>
    </location>
</feature>
<dbReference type="Proteomes" id="UP000001568">
    <property type="component" value="Chromosome 14"/>
</dbReference>
<dbReference type="EMBL" id="CP000594">
    <property type="protein sequence ID" value="ABO99685.1"/>
    <property type="molecule type" value="Genomic_DNA"/>
</dbReference>
<keyword evidence="2" id="KW-0813">Transport</keyword>
<dbReference type="GO" id="GO:0005643">
    <property type="term" value="C:nuclear pore"/>
    <property type="evidence" value="ECO:0007669"/>
    <property type="project" value="UniProtKB-ARBA"/>
</dbReference>
<dbReference type="eggNOG" id="KOG4521">
    <property type="taxonomic scope" value="Eukaryota"/>
</dbReference>
<keyword evidence="3" id="KW-0539">Nucleus</keyword>
<gene>
    <name evidence="7" type="ORF">OSTLU_27350</name>
</gene>
<evidence type="ECO:0000256" key="4">
    <source>
        <dbReference type="SAM" id="MobiDB-lite"/>
    </source>
</evidence>
<evidence type="ECO:0000256" key="2">
    <source>
        <dbReference type="ARBA" id="ARBA00022448"/>
    </source>
</evidence>
<dbReference type="Pfam" id="PF23354">
    <property type="entry name" value="TPR_NUP160_120_M"/>
    <property type="match status" value="1"/>
</dbReference>
<dbReference type="Gramene" id="ABO99685">
    <property type="protein sequence ID" value="ABO99685"/>
    <property type="gene ID" value="OSTLU_27350"/>
</dbReference>
<dbReference type="GeneID" id="5005539"/>
<name>A4S748_OSTLU</name>
<feature type="domain" description="Nucleoporin Nup120/160 beta-propeller" evidence="5">
    <location>
        <begin position="92"/>
        <end position="550"/>
    </location>
</feature>
<sequence length="1495" mass="157906">MSVACETPRATARATSTTRARTFVVDVDAGVRASADDWRASKRHRGEGGETPSDGARGARGGGVVDSKTGDVIAWNVGGEFGGDVCVIKSTRGWAVRVVTPSALAPSCACASDGERVDVVLATADGAFVVRVRVRLDGDFDDDGSYEAIVGRAPSSMSGVQRIGACGAAAAILCDASGCAIVRTDRLTTVCELQTSTLSRVWNTIKGSSGQAVVDVTPRCVRVGAKDLVATLSSDGFVQVWDVTNAIHASQARTTDGSLKPATAKVSRVCGSHLPPAPGTKTPAPDRVATSFACAPSEKGLTLNVVVSSRLAPVEADDEAAAATTTIETAADAATLAFYTVKHGALAFGSSIEGSKGVARALALTPDSVVAALENFDDDDASSTSTSTLLSWPLDALHRARDLRCGDVEANVLAEWGHAGRGNGAAVELLRRFGKLNGYTAASVANSLASEIALRGLSSELALQNTCDELGLDEAKTASDALVAAAGANASIQRVVETWCRVAPTYAREWSRAHAPMAFLLDTDASWSSSLVLLRAGDALGAIRAGDDVEESLLRAQITNEDSPMLNFSGGKRQVVSALTALFARLNSVLGSSACSAMDLIAGGLCVDTSTSSKATAFDNYDENIEASSHTTKDWLESFAGVLIGDVFPAVQSDETETQAKSRKASRRAKQRIVIRLLQDALSTLAEPAQALRERVDEWTLPSEGRSLGAVDDEASEMDESQFVALVLNATKQQTRARVEVSRGLVLLLGCIRLGPKIGFAADAADSITNALPAAMSAYRSAILSSWLLTERRSSLSINREDPPRLAVTLANLEHPDILECSSSVGDRLRSAGTLLASALDASDDEPSSHTRRVIEIGTTLYASGEVDALGTLLAFARQQVPGSESVAKAPFDAPAPLFLQALWTCADLVGLNQTDDANAERNASIDSAIALFSRAAAFVPEVAGPVDSLLVQLLRVIQSILMGTDDAAFPNDVVSRLEYYEIVMLFFERLGCAPGAQAAAYAALHEVRDDENQSARLWANALQYATDAGDWRAAYCAAASTAGEHRQAAAMRRLVASVCERGAKNGGAVLSTLCLDESERTHYDTIINALEGRASTAPVDSQPSPSEILYGFYLSRGDPAKAAVSMHEYANRLSEHTIEIARKPDVTYDELVDALARHASAALSSANALAMVSDPCSVSFETVVEDEHMEGNDDVSSVNVVSSGLDTKKSPLATVTREYVLSAARLELLHVGCETAMLHVDSEPRKVIQDLVQSLIAYGCFAAAKTLCTAWLDGEKLTSSLALIAGAMAARASMAQVGDASVLQAEQDAALKRWNARASDLQAIAGLIGVEAPVTSVDTYWNELRAFVERFDAPERNFALSEATARSILAVNAKLALPSWLIKRFVNPTALFSGGGMARRGADPAALLRIYLAFNRAEDAAQLALKELSFWAKRSAIDRTAHAACWFPMDLIFDARDRCANDDSLQQLCDALSAAISSHEARLKTDTQMLAQAA</sequence>
<dbReference type="OMA" id="DWLESFA"/>
<protein>
    <submittedName>
        <fullName evidence="7">Uncharacterized protein</fullName>
    </submittedName>
</protein>
<evidence type="ECO:0000256" key="3">
    <source>
        <dbReference type="ARBA" id="ARBA00023242"/>
    </source>
</evidence>
<dbReference type="Pfam" id="PF11715">
    <property type="entry name" value="Beta-prop_Nup120_160"/>
    <property type="match status" value="1"/>
</dbReference>
<dbReference type="STRING" id="436017.A4S748"/>
<evidence type="ECO:0000313" key="8">
    <source>
        <dbReference type="Proteomes" id="UP000001568"/>
    </source>
</evidence>
<dbReference type="KEGG" id="olu:OSTLU_27350"/>
<dbReference type="InterPro" id="IPR021717">
    <property type="entry name" value="Nucleoporin_Nup160"/>
</dbReference>
<comment type="subcellular location">
    <subcellularLocation>
        <location evidence="1">Nucleus</location>
    </subcellularLocation>
</comment>